<evidence type="ECO:0000256" key="3">
    <source>
        <dbReference type="ARBA" id="ARBA00022723"/>
    </source>
</evidence>
<dbReference type="AlphaFoldDB" id="A0A849HHW9"/>
<sequence>MAGDNFGMQTAAGHLTVAAESKEPYTAEQLAGLDADAAQVIARYPQKRSALLPLLHLVQSVDGYVTGRGIDWCADKLDLSTAEVSGVATFYTQYKRHPNGEYTVGVCTNTLCAIMGGDQIFDEVSEHLGIGHDETTPDGKVTLERIECNAACDYAPVVMANWEFFDNQTPESTKALVDDLRAGKDVKPSRGPNKVCTFKQVSRVLAGFNDGLADEGVGAGPASLAGLEVAHEHGWTAPKAPKADSTKADDESADNKSSDNKSADAKTDAKADAKTEAKATGDAKAPGRHTSGNAAANDPDEKPTAQGTLFDDGAEGKGKEGKA</sequence>
<dbReference type="InterPro" id="IPR041921">
    <property type="entry name" value="NuoE_N"/>
</dbReference>
<dbReference type="FunFam" id="1.10.10.1590:FF:000001">
    <property type="entry name" value="NADH-quinone oxidoreductase subunit E"/>
    <property type="match status" value="1"/>
</dbReference>
<dbReference type="InterPro" id="IPR036249">
    <property type="entry name" value="Thioredoxin-like_sf"/>
</dbReference>
<dbReference type="InterPro" id="IPR042128">
    <property type="entry name" value="NuoE_dom"/>
</dbReference>
<comment type="similarity">
    <text evidence="1">Belongs to the complex I 24 kDa subunit family.</text>
</comment>
<name>A0A849HHW9_9MICO</name>
<evidence type="ECO:0000256" key="4">
    <source>
        <dbReference type="ARBA" id="ARBA00023004"/>
    </source>
</evidence>
<feature type="compositionally biased region" description="Basic and acidic residues" evidence="7">
    <location>
        <begin position="314"/>
        <end position="323"/>
    </location>
</feature>
<keyword evidence="2" id="KW-0001">2Fe-2S</keyword>
<reference evidence="8 9" key="1">
    <citation type="submission" date="2020-04" db="EMBL/GenBank/DDBJ databases">
        <title>Knoellia sp. isolate from air conditioner.</title>
        <authorList>
            <person name="Chea S."/>
            <person name="Kim D.-U."/>
        </authorList>
    </citation>
    <scope>NUCLEOTIDE SEQUENCE [LARGE SCALE GENOMIC DNA]</scope>
    <source>
        <strain evidence="8 9">DB2414S</strain>
    </source>
</reference>
<dbReference type="Gene3D" id="3.40.30.10">
    <property type="entry name" value="Glutaredoxin"/>
    <property type="match status" value="1"/>
</dbReference>
<dbReference type="Gene3D" id="1.10.10.1590">
    <property type="entry name" value="NADH-quinone oxidoreductase subunit E"/>
    <property type="match status" value="1"/>
</dbReference>
<keyword evidence="5" id="KW-0411">Iron-sulfur</keyword>
<organism evidence="8 9">
    <name type="scientific">Knoellia koreensis</name>
    <dbReference type="NCBI Taxonomy" id="2730921"/>
    <lineage>
        <taxon>Bacteria</taxon>
        <taxon>Bacillati</taxon>
        <taxon>Actinomycetota</taxon>
        <taxon>Actinomycetes</taxon>
        <taxon>Micrococcales</taxon>
        <taxon>Intrasporangiaceae</taxon>
        <taxon>Knoellia</taxon>
    </lineage>
</organism>
<dbReference type="Pfam" id="PF01257">
    <property type="entry name" value="2Fe-2S_thioredx"/>
    <property type="match status" value="1"/>
</dbReference>
<evidence type="ECO:0000256" key="2">
    <source>
        <dbReference type="ARBA" id="ARBA00022714"/>
    </source>
</evidence>
<evidence type="ECO:0000313" key="8">
    <source>
        <dbReference type="EMBL" id="NNM47555.1"/>
    </source>
</evidence>
<accession>A0A849HHW9</accession>
<dbReference type="PANTHER" id="PTHR10371">
    <property type="entry name" value="NADH DEHYDROGENASE UBIQUINONE FLAVOPROTEIN 2, MITOCHONDRIAL"/>
    <property type="match status" value="1"/>
</dbReference>
<protein>
    <submittedName>
        <fullName evidence="8">NADH-quinone oxidoreductase subunit NuoE</fullName>
        <ecNumber evidence="8">1.6.5.11</ecNumber>
    </submittedName>
</protein>
<feature type="compositionally biased region" description="Basic and acidic residues" evidence="7">
    <location>
        <begin position="241"/>
        <end position="281"/>
    </location>
</feature>
<proteinExistence type="inferred from homology"/>
<dbReference type="Proteomes" id="UP000588586">
    <property type="component" value="Unassembled WGS sequence"/>
</dbReference>
<dbReference type="EC" id="1.6.5.11" evidence="8"/>
<dbReference type="SUPFAM" id="SSF52833">
    <property type="entry name" value="Thioredoxin-like"/>
    <property type="match status" value="1"/>
</dbReference>
<evidence type="ECO:0000256" key="6">
    <source>
        <dbReference type="ARBA" id="ARBA00034078"/>
    </source>
</evidence>
<dbReference type="InterPro" id="IPR002023">
    <property type="entry name" value="NuoE-like"/>
</dbReference>
<comment type="cofactor">
    <cofactor evidence="6">
        <name>[2Fe-2S] cluster</name>
        <dbReference type="ChEBI" id="CHEBI:190135"/>
    </cofactor>
</comment>
<dbReference type="CDD" id="cd03064">
    <property type="entry name" value="TRX_Fd_NuoE"/>
    <property type="match status" value="1"/>
</dbReference>
<dbReference type="GO" id="GO:0003954">
    <property type="term" value="F:NADH dehydrogenase activity"/>
    <property type="evidence" value="ECO:0007669"/>
    <property type="project" value="TreeGrafter"/>
</dbReference>
<dbReference type="NCBIfam" id="NF005721">
    <property type="entry name" value="PRK07539.1-1"/>
    <property type="match status" value="1"/>
</dbReference>
<evidence type="ECO:0000256" key="7">
    <source>
        <dbReference type="SAM" id="MobiDB-lite"/>
    </source>
</evidence>
<dbReference type="GO" id="GO:0046872">
    <property type="term" value="F:metal ion binding"/>
    <property type="evidence" value="ECO:0007669"/>
    <property type="project" value="UniProtKB-KW"/>
</dbReference>
<dbReference type="PROSITE" id="PS01099">
    <property type="entry name" value="COMPLEX1_24K"/>
    <property type="match status" value="1"/>
</dbReference>
<keyword evidence="3" id="KW-0479">Metal-binding</keyword>
<dbReference type="NCBIfam" id="TIGR01958">
    <property type="entry name" value="nuoE_fam"/>
    <property type="match status" value="1"/>
</dbReference>
<gene>
    <name evidence="8" type="primary">nuoE</name>
    <name evidence="8" type="ORF">HJG52_16305</name>
</gene>
<dbReference type="PANTHER" id="PTHR10371:SF3">
    <property type="entry name" value="NADH DEHYDROGENASE [UBIQUINONE] FLAVOPROTEIN 2, MITOCHONDRIAL"/>
    <property type="match status" value="1"/>
</dbReference>
<dbReference type="GO" id="GO:0051537">
    <property type="term" value="F:2 iron, 2 sulfur cluster binding"/>
    <property type="evidence" value="ECO:0007669"/>
    <property type="project" value="UniProtKB-KW"/>
</dbReference>
<feature type="region of interest" description="Disordered" evidence="7">
    <location>
        <begin position="235"/>
        <end position="323"/>
    </location>
</feature>
<dbReference type="EMBL" id="JABEPQ010000004">
    <property type="protein sequence ID" value="NNM47555.1"/>
    <property type="molecule type" value="Genomic_DNA"/>
</dbReference>
<keyword evidence="8" id="KW-0560">Oxidoreductase</keyword>
<comment type="caution">
    <text evidence="8">The sequence shown here is derived from an EMBL/GenBank/DDBJ whole genome shotgun (WGS) entry which is preliminary data.</text>
</comment>
<evidence type="ECO:0000313" key="9">
    <source>
        <dbReference type="Proteomes" id="UP000588586"/>
    </source>
</evidence>
<keyword evidence="4" id="KW-0408">Iron</keyword>
<keyword evidence="9" id="KW-1185">Reference proteome</keyword>
<evidence type="ECO:0000256" key="1">
    <source>
        <dbReference type="ARBA" id="ARBA00010643"/>
    </source>
</evidence>
<evidence type="ECO:0000256" key="5">
    <source>
        <dbReference type="ARBA" id="ARBA00023014"/>
    </source>
</evidence>